<proteinExistence type="predicted"/>
<dbReference type="EMBL" id="KB446540">
    <property type="protein sequence ID" value="EME43603.1"/>
    <property type="molecule type" value="Genomic_DNA"/>
</dbReference>
<reference evidence="2 3" key="2">
    <citation type="journal article" date="2012" name="PLoS Pathog.">
        <title>Diverse lifestyles and strategies of plant pathogenesis encoded in the genomes of eighteen Dothideomycetes fungi.</title>
        <authorList>
            <person name="Ohm R.A."/>
            <person name="Feau N."/>
            <person name="Henrissat B."/>
            <person name="Schoch C.L."/>
            <person name="Horwitz B.A."/>
            <person name="Barry K.W."/>
            <person name="Condon B.J."/>
            <person name="Copeland A.C."/>
            <person name="Dhillon B."/>
            <person name="Glaser F."/>
            <person name="Hesse C.N."/>
            <person name="Kosti I."/>
            <person name="LaButti K."/>
            <person name="Lindquist E.A."/>
            <person name="Lucas S."/>
            <person name="Salamov A.A."/>
            <person name="Bradshaw R.E."/>
            <person name="Ciuffetti L."/>
            <person name="Hamelin R.C."/>
            <person name="Kema G.H.J."/>
            <person name="Lawrence C."/>
            <person name="Scott J.A."/>
            <person name="Spatafora J.W."/>
            <person name="Turgeon B.G."/>
            <person name="de Wit P.J.G.M."/>
            <person name="Zhong S."/>
            <person name="Goodwin S.B."/>
            <person name="Grigoriev I.V."/>
        </authorList>
    </citation>
    <scope>NUCLEOTIDE SEQUENCE [LARGE SCALE GENOMIC DNA]</scope>
    <source>
        <strain evidence="3">NZE10 / CBS 128990</strain>
    </source>
</reference>
<evidence type="ECO:0000313" key="2">
    <source>
        <dbReference type="EMBL" id="EME43603.1"/>
    </source>
</evidence>
<feature type="region of interest" description="Disordered" evidence="1">
    <location>
        <begin position="17"/>
        <end position="42"/>
    </location>
</feature>
<accession>M2WNL4</accession>
<name>M2WNL4_DOTSN</name>
<evidence type="ECO:0000256" key="1">
    <source>
        <dbReference type="SAM" id="MobiDB-lite"/>
    </source>
</evidence>
<protein>
    <submittedName>
        <fullName evidence="2">Uncharacterized protein</fullName>
    </submittedName>
</protein>
<keyword evidence="3" id="KW-1185">Reference proteome</keyword>
<dbReference type="AlphaFoldDB" id="M2WNL4"/>
<dbReference type="OMA" id="ANDDCHT"/>
<reference evidence="3" key="1">
    <citation type="journal article" date="2012" name="PLoS Genet.">
        <title>The genomes of the fungal plant pathogens Cladosporium fulvum and Dothistroma septosporum reveal adaptation to different hosts and lifestyles but also signatures of common ancestry.</title>
        <authorList>
            <person name="de Wit P.J.G.M."/>
            <person name="van der Burgt A."/>
            <person name="Oekmen B."/>
            <person name="Stergiopoulos I."/>
            <person name="Abd-Elsalam K.A."/>
            <person name="Aerts A.L."/>
            <person name="Bahkali A.H."/>
            <person name="Beenen H.G."/>
            <person name="Chettri P."/>
            <person name="Cox M.P."/>
            <person name="Datema E."/>
            <person name="de Vries R.P."/>
            <person name="Dhillon B."/>
            <person name="Ganley A.R."/>
            <person name="Griffiths S.A."/>
            <person name="Guo Y."/>
            <person name="Hamelin R.C."/>
            <person name="Henrissat B."/>
            <person name="Kabir M.S."/>
            <person name="Jashni M.K."/>
            <person name="Kema G."/>
            <person name="Klaubauf S."/>
            <person name="Lapidus A."/>
            <person name="Levasseur A."/>
            <person name="Lindquist E."/>
            <person name="Mehrabi R."/>
            <person name="Ohm R.A."/>
            <person name="Owen T.J."/>
            <person name="Salamov A."/>
            <person name="Schwelm A."/>
            <person name="Schijlen E."/>
            <person name="Sun H."/>
            <person name="van den Burg H.A."/>
            <person name="van Ham R.C.H.J."/>
            <person name="Zhang S."/>
            <person name="Goodwin S.B."/>
            <person name="Grigoriev I.V."/>
            <person name="Collemare J."/>
            <person name="Bradshaw R.E."/>
        </authorList>
    </citation>
    <scope>NUCLEOTIDE SEQUENCE [LARGE SCALE GENOMIC DNA]</scope>
    <source>
        <strain evidence="3">NZE10 / CBS 128990</strain>
    </source>
</reference>
<dbReference type="Proteomes" id="UP000016933">
    <property type="component" value="Unassembled WGS sequence"/>
</dbReference>
<gene>
    <name evidence="2" type="ORF">DOTSEDRAFT_25526</name>
</gene>
<evidence type="ECO:0000313" key="3">
    <source>
        <dbReference type="Proteomes" id="UP000016933"/>
    </source>
</evidence>
<dbReference type="OrthoDB" id="10518806at2759"/>
<organism evidence="2 3">
    <name type="scientific">Dothistroma septosporum (strain NZE10 / CBS 128990)</name>
    <name type="common">Red band needle blight fungus</name>
    <name type="synonym">Mycosphaerella pini</name>
    <dbReference type="NCBI Taxonomy" id="675120"/>
    <lineage>
        <taxon>Eukaryota</taxon>
        <taxon>Fungi</taxon>
        <taxon>Dikarya</taxon>
        <taxon>Ascomycota</taxon>
        <taxon>Pezizomycotina</taxon>
        <taxon>Dothideomycetes</taxon>
        <taxon>Dothideomycetidae</taxon>
        <taxon>Mycosphaerellales</taxon>
        <taxon>Mycosphaerellaceae</taxon>
        <taxon>Dothistroma</taxon>
    </lineage>
</organism>
<sequence>MPPLPNSAFRATLVRQIDTDGRHTGTTGDSMSELSDSSAGRSAIRRALSSTIRFGICKPHSTAPIAVHNNRLEPLFGPSGSRVYGGERKEIRAATAKEPQVFDGGDMEDDGRNAMATLSAATLNASETKY</sequence>
<dbReference type="HOGENOM" id="CLU_1938112_0_0_1"/>
<feature type="compositionally biased region" description="Polar residues" evidence="1">
    <location>
        <begin position="30"/>
        <end position="40"/>
    </location>
</feature>